<dbReference type="AlphaFoldDB" id="A0A1F8FLG9"/>
<dbReference type="InterPro" id="IPR018247">
    <property type="entry name" value="EF_Hand_1_Ca_BS"/>
</dbReference>
<feature type="compositionally biased region" description="Basic and acidic residues" evidence="5">
    <location>
        <begin position="84"/>
        <end position="97"/>
    </location>
</feature>
<keyword evidence="4" id="KW-0106">Calcium</keyword>
<dbReference type="PROSITE" id="PS00018">
    <property type="entry name" value="EF_HAND_1"/>
    <property type="match status" value="1"/>
</dbReference>
<evidence type="ECO:0000313" key="6">
    <source>
        <dbReference type="EMBL" id="OGN14037.1"/>
    </source>
</evidence>
<evidence type="ECO:0000256" key="2">
    <source>
        <dbReference type="ARBA" id="ARBA00022525"/>
    </source>
</evidence>
<protein>
    <recommendedName>
        <fullName evidence="8">EF-hand domain-containing protein</fullName>
    </recommendedName>
</protein>
<dbReference type="InterPro" id="IPR059100">
    <property type="entry name" value="TSP3_bac"/>
</dbReference>
<evidence type="ECO:0000256" key="4">
    <source>
        <dbReference type="ARBA" id="ARBA00022837"/>
    </source>
</evidence>
<dbReference type="Pfam" id="PF18884">
    <property type="entry name" value="TSP3_bac"/>
    <property type="match status" value="2"/>
</dbReference>
<reference evidence="6 7" key="1">
    <citation type="journal article" date="2016" name="Nat. Commun.">
        <title>Thousands of microbial genomes shed light on interconnected biogeochemical processes in an aquifer system.</title>
        <authorList>
            <person name="Anantharaman K."/>
            <person name="Brown C.T."/>
            <person name="Hug L.A."/>
            <person name="Sharon I."/>
            <person name="Castelle C.J."/>
            <person name="Probst A.J."/>
            <person name="Thomas B.C."/>
            <person name="Singh A."/>
            <person name="Wilkins M.J."/>
            <person name="Karaoz U."/>
            <person name="Brodie E.L."/>
            <person name="Williams K.H."/>
            <person name="Hubbard S.S."/>
            <person name="Banfield J.F."/>
        </authorList>
    </citation>
    <scope>NUCLEOTIDE SEQUENCE [LARGE SCALE GENOMIC DNA]</scope>
</reference>
<evidence type="ECO:0000256" key="5">
    <source>
        <dbReference type="SAM" id="MobiDB-lite"/>
    </source>
</evidence>
<proteinExistence type="predicted"/>
<dbReference type="EMBL" id="MGJV01000028">
    <property type="protein sequence ID" value="OGN14037.1"/>
    <property type="molecule type" value="Genomic_DNA"/>
</dbReference>
<gene>
    <name evidence="6" type="ORF">A3J47_01955</name>
</gene>
<sequence>MPIKIKILVSFLGLVAVSLVYLGLKNLKVDLDLKPNQANINTPLERDADWDNDGLPNREESYWNTDPNKPDTDGDGYLDGEEVASGHDPLKPGPDDKMEKNNLTKTLSEIAFAGIAEGSLKPTSPKYVESLNMVVDGLFTQSEINLNPRNEISTKVVPDSYEAINIYKNTIYTLIESMAEKEGESILKLVDLIDDTNFFDDSKLKAGEKSFQNLHNFSLARAAELNRNIATLEAGPVPEMLSEQHRFIIKIFKSVSISYASLANADSDPIQAMLSFQNIIILFTERLPDKLTEYIKIMQDR</sequence>
<accession>A0A1F8FLG9</accession>
<comment type="caution">
    <text evidence="6">The sequence shown here is derived from an EMBL/GenBank/DDBJ whole genome shotgun (WGS) entry which is preliminary data.</text>
</comment>
<evidence type="ECO:0000256" key="3">
    <source>
        <dbReference type="ARBA" id="ARBA00022729"/>
    </source>
</evidence>
<dbReference type="Proteomes" id="UP000176581">
    <property type="component" value="Unassembled WGS sequence"/>
</dbReference>
<comment type="subcellular location">
    <subcellularLocation>
        <location evidence="1">Secreted</location>
    </subcellularLocation>
</comment>
<evidence type="ECO:0000313" key="7">
    <source>
        <dbReference type="Proteomes" id="UP000176581"/>
    </source>
</evidence>
<organism evidence="6 7">
    <name type="scientific">Candidatus Yanofskybacteria bacterium RIFCSPHIGHO2_02_FULL_43_22</name>
    <dbReference type="NCBI Taxonomy" id="1802681"/>
    <lineage>
        <taxon>Bacteria</taxon>
        <taxon>Candidatus Yanofskyibacteriota</taxon>
    </lineage>
</organism>
<feature type="region of interest" description="Disordered" evidence="5">
    <location>
        <begin position="39"/>
        <end position="97"/>
    </location>
</feature>
<keyword evidence="2" id="KW-0964">Secreted</keyword>
<evidence type="ECO:0008006" key="8">
    <source>
        <dbReference type="Google" id="ProtNLM"/>
    </source>
</evidence>
<name>A0A1F8FLG9_9BACT</name>
<keyword evidence="3" id="KW-0732">Signal</keyword>
<evidence type="ECO:0000256" key="1">
    <source>
        <dbReference type="ARBA" id="ARBA00004613"/>
    </source>
</evidence>
<feature type="compositionally biased region" description="Acidic residues" evidence="5">
    <location>
        <begin position="73"/>
        <end position="82"/>
    </location>
</feature>